<sequence>MLTQARKKNNLIKRVISKDKTDIDKWRHIMGEIKTKSEELKQQIKAEWDEIETRLDFIWIFVFELFNLMNLCSLIYFANLPTPDMKDWISGT</sequence>
<keyword evidence="2" id="KW-1185">Reference proteome</keyword>
<dbReference type="Proteomes" id="UP000887540">
    <property type="component" value="Unplaced"/>
</dbReference>
<protein>
    <submittedName>
        <fullName evidence="3">Uncharacterized protein</fullName>
    </submittedName>
</protein>
<name>A0A914EBD4_9BILA</name>
<dbReference type="AlphaFoldDB" id="A0A914EBD4"/>
<reference evidence="3" key="1">
    <citation type="submission" date="2022-11" db="UniProtKB">
        <authorList>
            <consortium name="WormBaseParasite"/>
        </authorList>
    </citation>
    <scope>IDENTIFICATION</scope>
</reference>
<evidence type="ECO:0000313" key="3">
    <source>
        <dbReference type="WBParaSite" id="ACRNAN_scaffold7045.g26012.t1"/>
    </source>
</evidence>
<keyword evidence="1" id="KW-0812">Transmembrane</keyword>
<dbReference type="WBParaSite" id="ACRNAN_scaffold7045.g26012.t1">
    <property type="protein sequence ID" value="ACRNAN_scaffold7045.g26012.t1"/>
    <property type="gene ID" value="ACRNAN_scaffold7045.g26012"/>
</dbReference>
<evidence type="ECO:0000256" key="1">
    <source>
        <dbReference type="SAM" id="Phobius"/>
    </source>
</evidence>
<accession>A0A914EBD4</accession>
<evidence type="ECO:0000313" key="2">
    <source>
        <dbReference type="Proteomes" id="UP000887540"/>
    </source>
</evidence>
<proteinExistence type="predicted"/>
<organism evidence="2 3">
    <name type="scientific">Acrobeloides nanus</name>
    <dbReference type="NCBI Taxonomy" id="290746"/>
    <lineage>
        <taxon>Eukaryota</taxon>
        <taxon>Metazoa</taxon>
        <taxon>Ecdysozoa</taxon>
        <taxon>Nematoda</taxon>
        <taxon>Chromadorea</taxon>
        <taxon>Rhabditida</taxon>
        <taxon>Tylenchina</taxon>
        <taxon>Cephalobomorpha</taxon>
        <taxon>Cephaloboidea</taxon>
        <taxon>Cephalobidae</taxon>
        <taxon>Acrobeloides</taxon>
    </lineage>
</organism>
<keyword evidence="1" id="KW-1133">Transmembrane helix</keyword>
<keyword evidence="1" id="KW-0472">Membrane</keyword>
<feature type="transmembrane region" description="Helical" evidence="1">
    <location>
        <begin position="57"/>
        <end position="78"/>
    </location>
</feature>